<dbReference type="PROSITE" id="PS50929">
    <property type="entry name" value="ABC_TM1F"/>
    <property type="match status" value="1"/>
</dbReference>
<evidence type="ECO:0000256" key="6">
    <source>
        <dbReference type="ARBA" id="ARBA00022989"/>
    </source>
</evidence>
<dbReference type="Gene3D" id="1.20.1560.10">
    <property type="entry name" value="ABC transporter type 1, transmembrane domain"/>
    <property type="match status" value="1"/>
</dbReference>
<keyword evidence="2" id="KW-1003">Cell membrane</keyword>
<gene>
    <name evidence="11" type="ORF">RQP53_01090</name>
</gene>
<dbReference type="InterPro" id="IPR036640">
    <property type="entry name" value="ABC1_TM_sf"/>
</dbReference>
<dbReference type="InterPro" id="IPR027417">
    <property type="entry name" value="P-loop_NTPase"/>
</dbReference>
<keyword evidence="5 11" id="KW-0067">ATP-binding</keyword>
<accession>A0ABU3P5L1</accession>
<organism evidence="11 12">
    <name type="scientific">Roseateles aquae</name>
    <dbReference type="NCBI Taxonomy" id="3077235"/>
    <lineage>
        <taxon>Bacteria</taxon>
        <taxon>Pseudomonadati</taxon>
        <taxon>Pseudomonadota</taxon>
        <taxon>Betaproteobacteria</taxon>
        <taxon>Burkholderiales</taxon>
        <taxon>Sphaerotilaceae</taxon>
        <taxon>Roseateles</taxon>
    </lineage>
</organism>
<keyword evidence="7 8" id="KW-0472">Membrane</keyword>
<keyword evidence="3 8" id="KW-0812">Transmembrane</keyword>
<dbReference type="PROSITE" id="PS00211">
    <property type="entry name" value="ABC_TRANSPORTER_1"/>
    <property type="match status" value="1"/>
</dbReference>
<evidence type="ECO:0000256" key="4">
    <source>
        <dbReference type="ARBA" id="ARBA00022741"/>
    </source>
</evidence>
<sequence>MTARPANAADAKPDAGGDPFIATENPYWELGPDSGGLDSYRAFFRRVGRALPAVLALLRRASGSRLLALLGCQLAAGSLWAYSLVLGARLIESLLRTPQALSAPLLPLDGQVPQPLALTLLSLIAAYLAKLGIDALAEHLRARLSPTLIALAEQDFVDACLRAPLQRFDDPDFVDRMHRARDRGLHYVESVVDQAVALSAALMGLLSGVAALAMLHLALLPVLLLCLLPQAWSSARALLCVQSHWDHSMALSRQSWMLQELASQAEPAAELRSLQMEGLLSQRHRQVGEALRTSLSRLKSAVARTRAWGAVLSGIAQGLAYLWLLLLVQRGVLGPGLAGAAALGLRASLDAVGRLVQALDQMAEKALYLDDFFAFVQQSQAEAKARGPALPPAQAPQCISLHGLGFAYAGAPERPVLQDIELSIRRGTTVALVGENGSGKSTLAKLLAGLYVPSQGSICWDGVDCQLLDLQSRLAQTMIVQQHPLRWPYSAEQNVRLGRIDAEALDPAEADQRLQAAAVRAQADAVIAQLPQRWQTLLNRLFKGGLELSAGQWQRLAVARGLYRDAPLMIWDEPTAPLDARAEAAVYESLASLRRQRTVVLISHRLASVRGADMIFFLRQGRITERGTHQQLMALNGDYAQLYQLQLRLTEAADDAGQTPAPAEPEQRAAA</sequence>
<dbReference type="InterPro" id="IPR011527">
    <property type="entry name" value="ABC1_TM_dom"/>
</dbReference>
<comment type="subcellular location">
    <subcellularLocation>
        <location evidence="1">Cell membrane</location>
        <topology evidence="1">Multi-pass membrane protein</topology>
    </subcellularLocation>
</comment>
<evidence type="ECO:0000256" key="2">
    <source>
        <dbReference type="ARBA" id="ARBA00022475"/>
    </source>
</evidence>
<dbReference type="PANTHER" id="PTHR43394">
    <property type="entry name" value="ATP-DEPENDENT PERMEASE MDL1, MITOCHONDRIAL"/>
    <property type="match status" value="1"/>
</dbReference>
<dbReference type="PROSITE" id="PS50893">
    <property type="entry name" value="ABC_TRANSPORTER_2"/>
    <property type="match status" value="1"/>
</dbReference>
<keyword evidence="6 8" id="KW-1133">Transmembrane helix</keyword>
<dbReference type="Proteomes" id="UP001246372">
    <property type="component" value="Unassembled WGS sequence"/>
</dbReference>
<keyword evidence="4" id="KW-0547">Nucleotide-binding</keyword>
<dbReference type="PANTHER" id="PTHR43394:SF1">
    <property type="entry name" value="ATP-BINDING CASSETTE SUB-FAMILY B MEMBER 10, MITOCHONDRIAL"/>
    <property type="match status" value="1"/>
</dbReference>
<feature type="transmembrane region" description="Helical" evidence="8">
    <location>
        <begin position="66"/>
        <end position="91"/>
    </location>
</feature>
<dbReference type="InterPro" id="IPR017871">
    <property type="entry name" value="ABC_transporter-like_CS"/>
</dbReference>
<keyword evidence="12" id="KW-1185">Reference proteome</keyword>
<reference evidence="11" key="1">
    <citation type="submission" date="2023-09" db="EMBL/GenBank/DDBJ databases">
        <title>Paucibacter sp. APW11 Genome sequencing and assembly.</title>
        <authorList>
            <person name="Kim I."/>
        </authorList>
    </citation>
    <scope>NUCLEOTIDE SEQUENCE</scope>
    <source>
        <strain evidence="11">APW11</strain>
    </source>
</reference>
<dbReference type="SMART" id="SM00382">
    <property type="entry name" value="AAA"/>
    <property type="match status" value="1"/>
</dbReference>
<protein>
    <submittedName>
        <fullName evidence="11">ABC transporter ATP-binding protein/permease</fullName>
    </submittedName>
</protein>
<evidence type="ECO:0000259" key="10">
    <source>
        <dbReference type="PROSITE" id="PS50929"/>
    </source>
</evidence>
<dbReference type="GO" id="GO:0005524">
    <property type="term" value="F:ATP binding"/>
    <property type="evidence" value="ECO:0007669"/>
    <property type="project" value="UniProtKB-KW"/>
</dbReference>
<dbReference type="InterPro" id="IPR003439">
    <property type="entry name" value="ABC_transporter-like_ATP-bd"/>
</dbReference>
<feature type="domain" description="ABC transporter" evidence="9">
    <location>
        <begin position="399"/>
        <end position="645"/>
    </location>
</feature>
<comment type="caution">
    <text evidence="11">The sequence shown here is derived from an EMBL/GenBank/DDBJ whole genome shotgun (WGS) entry which is preliminary data.</text>
</comment>
<feature type="transmembrane region" description="Helical" evidence="8">
    <location>
        <begin position="209"/>
        <end position="228"/>
    </location>
</feature>
<feature type="domain" description="ABC transmembrane type-1" evidence="10">
    <location>
        <begin position="67"/>
        <end position="364"/>
    </location>
</feature>
<dbReference type="Pfam" id="PF00005">
    <property type="entry name" value="ABC_tran"/>
    <property type="match status" value="1"/>
</dbReference>
<evidence type="ECO:0000256" key="8">
    <source>
        <dbReference type="SAM" id="Phobius"/>
    </source>
</evidence>
<evidence type="ECO:0000256" key="1">
    <source>
        <dbReference type="ARBA" id="ARBA00004651"/>
    </source>
</evidence>
<dbReference type="SUPFAM" id="SSF52540">
    <property type="entry name" value="P-loop containing nucleoside triphosphate hydrolases"/>
    <property type="match status" value="1"/>
</dbReference>
<dbReference type="InterPro" id="IPR003593">
    <property type="entry name" value="AAA+_ATPase"/>
</dbReference>
<dbReference type="InterPro" id="IPR039421">
    <property type="entry name" value="Type_1_exporter"/>
</dbReference>
<evidence type="ECO:0000256" key="5">
    <source>
        <dbReference type="ARBA" id="ARBA00022840"/>
    </source>
</evidence>
<proteinExistence type="predicted"/>
<evidence type="ECO:0000256" key="3">
    <source>
        <dbReference type="ARBA" id="ARBA00022692"/>
    </source>
</evidence>
<dbReference type="Gene3D" id="3.40.50.300">
    <property type="entry name" value="P-loop containing nucleotide triphosphate hydrolases"/>
    <property type="match status" value="1"/>
</dbReference>
<evidence type="ECO:0000259" key="9">
    <source>
        <dbReference type="PROSITE" id="PS50893"/>
    </source>
</evidence>
<feature type="transmembrane region" description="Helical" evidence="8">
    <location>
        <begin position="307"/>
        <end position="328"/>
    </location>
</feature>
<evidence type="ECO:0000313" key="11">
    <source>
        <dbReference type="EMBL" id="MDT8997864.1"/>
    </source>
</evidence>
<evidence type="ECO:0000256" key="7">
    <source>
        <dbReference type="ARBA" id="ARBA00023136"/>
    </source>
</evidence>
<dbReference type="SUPFAM" id="SSF90123">
    <property type="entry name" value="ABC transporter transmembrane region"/>
    <property type="match status" value="1"/>
</dbReference>
<evidence type="ECO:0000313" key="12">
    <source>
        <dbReference type="Proteomes" id="UP001246372"/>
    </source>
</evidence>
<name>A0ABU3P5L1_9BURK</name>
<dbReference type="RefSeq" id="WP_315648109.1">
    <property type="nucleotide sequence ID" value="NZ_JAVXZY010000001.1"/>
</dbReference>
<dbReference type="EMBL" id="JAVXZY010000001">
    <property type="protein sequence ID" value="MDT8997864.1"/>
    <property type="molecule type" value="Genomic_DNA"/>
</dbReference>